<protein>
    <recommendedName>
        <fullName evidence="3 15">Guanylate cyclase</fullName>
        <ecNumber evidence="3 15">4.6.1.2</ecNumber>
    </recommendedName>
</protein>
<dbReference type="RefSeq" id="XP_022250312.1">
    <property type="nucleotide sequence ID" value="XM_022394604.1"/>
</dbReference>
<evidence type="ECO:0000256" key="6">
    <source>
        <dbReference type="ARBA" id="ARBA00022741"/>
    </source>
</evidence>
<dbReference type="Gene3D" id="1.10.510.10">
    <property type="entry name" value="Transferase(Phosphotransferase) domain 1"/>
    <property type="match status" value="1"/>
</dbReference>
<keyword evidence="9 16" id="KW-0472">Membrane</keyword>
<dbReference type="SUPFAM" id="SSF53822">
    <property type="entry name" value="Periplasmic binding protein-like I"/>
    <property type="match status" value="1"/>
</dbReference>
<comment type="subcellular location">
    <subcellularLocation>
        <location evidence="2">Membrane</location>
        <topology evidence="2">Single-pass type I membrane protein</topology>
    </subcellularLocation>
</comment>
<proteinExistence type="inferred from homology"/>
<evidence type="ECO:0000256" key="9">
    <source>
        <dbReference type="ARBA" id="ARBA00023136"/>
    </source>
</evidence>
<evidence type="ECO:0000256" key="1">
    <source>
        <dbReference type="ARBA" id="ARBA00001436"/>
    </source>
</evidence>
<keyword evidence="4 16" id="KW-0812">Transmembrane</keyword>
<evidence type="ECO:0000256" key="4">
    <source>
        <dbReference type="ARBA" id="ARBA00022692"/>
    </source>
</evidence>
<dbReference type="Pfam" id="PF07714">
    <property type="entry name" value="PK_Tyr_Ser-Thr"/>
    <property type="match status" value="1"/>
</dbReference>
<keyword evidence="5 17" id="KW-0732">Signal</keyword>
<evidence type="ECO:0000256" key="14">
    <source>
        <dbReference type="RuleBase" id="RU000405"/>
    </source>
</evidence>
<dbReference type="CDD" id="cd14042">
    <property type="entry name" value="PK_GC-A_B"/>
    <property type="match status" value="1"/>
</dbReference>
<gene>
    <name evidence="21" type="primary">LOC106466571</name>
</gene>
<dbReference type="InterPro" id="IPR050401">
    <property type="entry name" value="Cyclic_nucleotide_synthase"/>
</dbReference>
<dbReference type="SUPFAM" id="SSF56112">
    <property type="entry name" value="Protein kinase-like (PK-like)"/>
    <property type="match status" value="1"/>
</dbReference>
<dbReference type="PANTHER" id="PTHR11920">
    <property type="entry name" value="GUANYLYL CYCLASE"/>
    <property type="match status" value="1"/>
</dbReference>
<dbReference type="InterPro" id="IPR001054">
    <property type="entry name" value="A/G_cyclase"/>
</dbReference>
<accession>A0ABM1T356</accession>
<evidence type="ECO:0000256" key="10">
    <source>
        <dbReference type="ARBA" id="ARBA00023170"/>
    </source>
</evidence>
<dbReference type="Pfam" id="PF01094">
    <property type="entry name" value="ANF_receptor"/>
    <property type="match status" value="1"/>
</dbReference>
<evidence type="ECO:0000256" key="12">
    <source>
        <dbReference type="ARBA" id="ARBA00023239"/>
    </source>
</evidence>
<dbReference type="Gene3D" id="3.40.50.2300">
    <property type="match status" value="2"/>
</dbReference>
<dbReference type="SMART" id="SM00044">
    <property type="entry name" value="CYCc"/>
    <property type="match status" value="1"/>
</dbReference>
<dbReference type="InterPro" id="IPR001828">
    <property type="entry name" value="ANF_lig-bd_rcpt"/>
</dbReference>
<evidence type="ECO:0000256" key="16">
    <source>
        <dbReference type="SAM" id="Phobius"/>
    </source>
</evidence>
<evidence type="ECO:0000256" key="7">
    <source>
        <dbReference type="ARBA" id="ARBA00022989"/>
    </source>
</evidence>
<keyword evidence="6" id="KW-0547">Nucleotide-binding</keyword>
<dbReference type="PRINTS" id="PR00255">
    <property type="entry name" value="NATPEPTIDER"/>
</dbReference>
<dbReference type="InterPro" id="IPR001245">
    <property type="entry name" value="Ser-Thr/Tyr_kinase_cat_dom"/>
</dbReference>
<dbReference type="Pfam" id="PF00211">
    <property type="entry name" value="Guanylate_cyc"/>
    <property type="match status" value="1"/>
</dbReference>
<evidence type="ECO:0000256" key="2">
    <source>
        <dbReference type="ARBA" id="ARBA00004479"/>
    </source>
</evidence>
<dbReference type="PANTHER" id="PTHR11920:SF501">
    <property type="entry name" value="GUANYLATE CYCLASE 32E"/>
    <property type="match status" value="1"/>
</dbReference>
<evidence type="ECO:0000259" key="19">
    <source>
        <dbReference type="PROSITE" id="PS50125"/>
    </source>
</evidence>
<dbReference type="GeneID" id="106466571"/>
<dbReference type="Gene3D" id="3.30.70.1230">
    <property type="entry name" value="Nucleotide cyclase"/>
    <property type="match status" value="1"/>
</dbReference>
<dbReference type="InterPro" id="IPR011009">
    <property type="entry name" value="Kinase-like_dom_sf"/>
</dbReference>
<organism evidence="20 21">
    <name type="scientific">Limulus polyphemus</name>
    <name type="common">Atlantic horseshoe crab</name>
    <dbReference type="NCBI Taxonomy" id="6850"/>
    <lineage>
        <taxon>Eukaryota</taxon>
        <taxon>Metazoa</taxon>
        <taxon>Ecdysozoa</taxon>
        <taxon>Arthropoda</taxon>
        <taxon>Chelicerata</taxon>
        <taxon>Merostomata</taxon>
        <taxon>Xiphosura</taxon>
        <taxon>Limulidae</taxon>
        <taxon>Limulus</taxon>
    </lineage>
</organism>
<dbReference type="CDD" id="cd07302">
    <property type="entry name" value="CHD"/>
    <property type="match status" value="1"/>
</dbReference>
<evidence type="ECO:0000256" key="11">
    <source>
        <dbReference type="ARBA" id="ARBA00023180"/>
    </source>
</evidence>
<feature type="domain" description="Protein kinase" evidence="18">
    <location>
        <begin position="542"/>
        <end position="818"/>
    </location>
</feature>
<evidence type="ECO:0000256" key="5">
    <source>
        <dbReference type="ARBA" id="ARBA00022729"/>
    </source>
</evidence>
<evidence type="ECO:0000256" key="13">
    <source>
        <dbReference type="ARBA" id="ARBA00023293"/>
    </source>
</evidence>
<name>A0ABM1T356_LIMPO</name>
<feature type="transmembrane region" description="Helical" evidence="16">
    <location>
        <begin position="472"/>
        <end position="494"/>
    </location>
</feature>
<evidence type="ECO:0000313" key="21">
    <source>
        <dbReference type="RefSeq" id="XP_022250312.1"/>
    </source>
</evidence>
<comment type="similarity">
    <text evidence="14">Belongs to the adenylyl cyclase class-4/guanylyl cyclase family.</text>
</comment>
<feature type="domain" description="Guanylate cyclase" evidence="19">
    <location>
        <begin position="886"/>
        <end position="1016"/>
    </location>
</feature>
<evidence type="ECO:0000256" key="8">
    <source>
        <dbReference type="ARBA" id="ARBA00023134"/>
    </source>
</evidence>
<evidence type="ECO:0000313" key="20">
    <source>
        <dbReference type="Proteomes" id="UP000694941"/>
    </source>
</evidence>
<dbReference type="Proteomes" id="UP000694941">
    <property type="component" value="Unplaced"/>
</dbReference>
<keyword evidence="11" id="KW-0325">Glycoprotein</keyword>
<evidence type="ECO:0000256" key="15">
    <source>
        <dbReference type="RuleBase" id="RU003431"/>
    </source>
</evidence>
<dbReference type="InterPro" id="IPR028082">
    <property type="entry name" value="Peripla_BP_I"/>
</dbReference>
<comment type="catalytic activity">
    <reaction evidence="1 15">
        <text>GTP = 3',5'-cyclic GMP + diphosphate</text>
        <dbReference type="Rhea" id="RHEA:13665"/>
        <dbReference type="ChEBI" id="CHEBI:33019"/>
        <dbReference type="ChEBI" id="CHEBI:37565"/>
        <dbReference type="ChEBI" id="CHEBI:57746"/>
        <dbReference type="EC" id="4.6.1.2"/>
    </reaction>
</comment>
<dbReference type="SUPFAM" id="SSF55073">
    <property type="entry name" value="Nucleotide cyclase"/>
    <property type="match status" value="1"/>
</dbReference>
<keyword evidence="10" id="KW-0675">Receptor</keyword>
<keyword evidence="8" id="KW-0342">GTP-binding</keyword>
<evidence type="ECO:0000256" key="17">
    <source>
        <dbReference type="SAM" id="SignalP"/>
    </source>
</evidence>
<reference evidence="21" key="1">
    <citation type="submission" date="2025-08" db="UniProtKB">
        <authorList>
            <consortium name="RefSeq"/>
        </authorList>
    </citation>
    <scope>IDENTIFICATION</scope>
    <source>
        <tissue evidence="21">Muscle</tissue>
    </source>
</reference>
<keyword evidence="13 15" id="KW-0141">cGMP biosynthesis</keyword>
<dbReference type="InterPro" id="IPR029787">
    <property type="entry name" value="Nucleotide_cyclase"/>
</dbReference>
<dbReference type="InterPro" id="IPR001170">
    <property type="entry name" value="ANPR/GUC"/>
</dbReference>
<sequence length="1201" mass="135002">MTFLFRWLVLCLSVTLRPLWPTYPPALGATASDASTKPSITIGFLSSFTGSRTGKLIAGAIPLAVEDVNRNPELLPNHTLQFVVGESGEPNTADAIREMTNMREKGAVAFIGPDDSCAAEALVATAWDFPMISYKCSDRKVSDKKIYTTFARTFPPSSKESKSVISLLKHFKWTKIILVVSKKPSDIQMEEALNGVAAEHGVIITETHYIPGDYLTKNNETIKEIIKQTYKKTRVYVLLADTNPLVDFTRYMQEQGLLENGEYIIICVDDEVYDPTKERQYIQKESEITNSDVLPFRAVLVVTHRAPINPEYEDFKQNVTTLSMRPPFIIPTHPYLVLPVPLYAGLAYDAVLIYAKALTEALANNSAENRGTDIINYIRGHVYHSIHGFSVRIDENGDAEGNFAVLSLLDNPNSSCEETKTMQPVGRFTYQEAQGLPLLLLERQIDWIAGAPPAGEPKCGFNGELCEQDWKMILIGLVTAALVVIAGIFSIRHYRYEQKMARMLWKVDIKDLILLRTSSDLTLQNSRNQISVRRPELSATLLSSLDSGGENSFSQRLDSRVGFYKGNVVFIKYIIKRSVDLTRSLCKELINIREMRHENINPVIGACVDPPNVCVLTLFCARGSLEDVLKNEDLDLDNMFVASLVADLIKGMIYLHESDVVSHGKLKSSNCLVDSRWVLQIADYGLHELKQGQEIPFGKDLKYQRGLLWKSPELLRMMNPPPRGTQKGDVYSFAIILYEIISRKGPWGPEAPPGKFIIERVTNPHHYGGHIFRPPIDELIGCNDYILRCMQECWDEDPDARPDFRLINQKLRDMQAGLKNNIFDNMIAIMEKYAYNLEGLVQERTNQLMEEKKKTENLLLRMLPKPVAEQLKRGEPVEAESFDCVTIYFSDIVGFTELSAVSTPLQVVDLLNDLYTCFDSIIGHYDVYKVETIGDAYMVVSGLPLRNGDNHAGEIASMALHLLGAIQNFEIRHKPGERLKLRIGVHSGPCVAGVVGLKMPRYCLFGDTVNTSSRMESTGKALKIHVSEACKDILDKLGGYVLQERGLIPVKGKGEMRTYWLVRKESDIVVFSCDSKSEETLNDLTELHIPTTSNDVIKDGNENANQCLSVPVVAHQKTITPFPDFSWLISHEVAEQETSNSGRRKRVSQISNYSSCGSLFQDCKKNILRELRSNSRPTTKGYRSAPIISFRDRTSCRDYLL</sequence>
<evidence type="ECO:0000256" key="3">
    <source>
        <dbReference type="ARBA" id="ARBA00012202"/>
    </source>
</evidence>
<feature type="chain" id="PRO_5046922527" description="Guanylate cyclase" evidence="17">
    <location>
        <begin position="22"/>
        <end position="1201"/>
    </location>
</feature>
<dbReference type="InterPro" id="IPR018297">
    <property type="entry name" value="A/G_cyclase_CS"/>
</dbReference>
<dbReference type="PROSITE" id="PS50125">
    <property type="entry name" value="GUANYLATE_CYCLASE_2"/>
    <property type="match status" value="1"/>
</dbReference>
<keyword evidence="20" id="KW-1185">Reference proteome</keyword>
<feature type="signal peptide" evidence="17">
    <location>
        <begin position="1"/>
        <end position="21"/>
    </location>
</feature>
<dbReference type="PROSITE" id="PS50011">
    <property type="entry name" value="PROTEIN_KINASE_DOM"/>
    <property type="match status" value="1"/>
</dbReference>
<keyword evidence="7 16" id="KW-1133">Transmembrane helix</keyword>
<evidence type="ECO:0000259" key="18">
    <source>
        <dbReference type="PROSITE" id="PS50011"/>
    </source>
</evidence>
<dbReference type="PROSITE" id="PS00452">
    <property type="entry name" value="GUANYLATE_CYCLASE_1"/>
    <property type="match status" value="1"/>
</dbReference>
<dbReference type="EC" id="4.6.1.2" evidence="3 15"/>
<dbReference type="InterPro" id="IPR000719">
    <property type="entry name" value="Prot_kinase_dom"/>
</dbReference>
<keyword evidence="12 14" id="KW-0456">Lyase</keyword>
<dbReference type="CDD" id="cd06370">
    <property type="entry name" value="PBP1_SAP_GC-like"/>
    <property type="match status" value="1"/>
</dbReference>